<protein>
    <submittedName>
        <fullName evidence="1">Uncharacterized protein</fullName>
    </submittedName>
</protein>
<proteinExistence type="predicted"/>
<dbReference type="EMBL" id="BPMK01000005">
    <property type="protein sequence ID" value="GIZ51382.1"/>
    <property type="molecule type" value="Genomic_DNA"/>
</dbReference>
<evidence type="ECO:0000313" key="1">
    <source>
        <dbReference type="EMBL" id="GIZ51382.1"/>
    </source>
</evidence>
<name>A0ABQ4Q2Z5_9BURK</name>
<comment type="caution">
    <text evidence="1">The sequence shown here is derived from an EMBL/GenBank/DDBJ whole genome shotgun (WGS) entry which is preliminary data.</text>
</comment>
<evidence type="ECO:0000313" key="2">
    <source>
        <dbReference type="Proteomes" id="UP000887222"/>
    </source>
</evidence>
<dbReference type="Proteomes" id="UP000887222">
    <property type="component" value="Unassembled WGS sequence"/>
</dbReference>
<accession>A0ABQ4Q2Z5</accession>
<keyword evidence="2" id="KW-1185">Reference proteome</keyword>
<gene>
    <name evidence="1" type="ORF">NCCP691_13960</name>
</gene>
<sequence>MRHKTLTTRSKRWNGKFENLSADFLRAVLEKMNDYGDRVQFSLAGGSAEPSYQVINPQDKKIAFDNRHTLLKTEGDEFSGANATGVYTADQVKAAIAGFAPASSGSGRAVKAVRAGGTRVSAARLEEQFATARYEYYRNNRQTLPPGITGHTEEITSLMKQGKSVEEAFDEVVRKYF</sequence>
<reference evidence="1 2" key="1">
    <citation type="journal article" date="2022" name="Int. J. Syst. Evol. Microbiol.">
        <title>Noviherbaspirillum aridicola sp. nov., isolated from an arid soil in Pakistan.</title>
        <authorList>
            <person name="Khan I.U."/>
            <person name="Saqib M."/>
            <person name="Amin A."/>
            <person name="Hussain F."/>
            <person name="Li L."/>
            <person name="Liu Y.H."/>
            <person name="Fang B.Z."/>
            <person name="Ahmed I."/>
            <person name="Li W.J."/>
        </authorList>
    </citation>
    <scope>NUCLEOTIDE SEQUENCE [LARGE SCALE GENOMIC DNA]</scope>
    <source>
        <strain evidence="1 2">NCCP-691</strain>
    </source>
</reference>
<organism evidence="1 2">
    <name type="scientific">Noviherbaspirillum aridicola</name>
    <dbReference type="NCBI Taxonomy" id="2849687"/>
    <lineage>
        <taxon>Bacteria</taxon>
        <taxon>Pseudomonadati</taxon>
        <taxon>Pseudomonadota</taxon>
        <taxon>Betaproteobacteria</taxon>
        <taxon>Burkholderiales</taxon>
        <taxon>Oxalobacteraceae</taxon>
        <taxon>Noviherbaspirillum</taxon>
    </lineage>
</organism>